<dbReference type="EMBL" id="ML975173">
    <property type="protein sequence ID" value="KAF1809375.1"/>
    <property type="molecule type" value="Genomic_DNA"/>
</dbReference>
<dbReference type="InterPro" id="IPR002401">
    <property type="entry name" value="Cyt_P450_E_grp-I"/>
</dbReference>
<evidence type="ECO:0000256" key="2">
    <source>
        <dbReference type="ARBA" id="ARBA00010617"/>
    </source>
</evidence>
<dbReference type="PROSITE" id="PS00086">
    <property type="entry name" value="CYTOCHROME_P450"/>
    <property type="match status" value="1"/>
</dbReference>
<evidence type="ECO:0000256" key="3">
    <source>
        <dbReference type="ARBA" id="ARBA00022723"/>
    </source>
</evidence>
<proteinExistence type="inferred from homology"/>
<dbReference type="SUPFAM" id="SSF48264">
    <property type="entry name" value="Cytochrome P450"/>
    <property type="match status" value="1"/>
</dbReference>
<dbReference type="PRINTS" id="PR00385">
    <property type="entry name" value="P450"/>
</dbReference>
<evidence type="ECO:0000256" key="4">
    <source>
        <dbReference type="ARBA" id="ARBA00023002"/>
    </source>
</evidence>
<dbReference type="Pfam" id="PF00067">
    <property type="entry name" value="p450"/>
    <property type="match status" value="1"/>
</dbReference>
<dbReference type="InterPro" id="IPR001128">
    <property type="entry name" value="Cyt_P450"/>
</dbReference>
<dbReference type="Proteomes" id="UP000504638">
    <property type="component" value="Unplaced"/>
</dbReference>
<dbReference type="PANTHER" id="PTHR24287">
    <property type="entry name" value="P450, PUTATIVE (EUROFUNG)-RELATED"/>
    <property type="match status" value="1"/>
</dbReference>
<dbReference type="GO" id="GO:0016705">
    <property type="term" value="F:oxidoreductase activity, acting on paired donors, with incorporation or reduction of molecular oxygen"/>
    <property type="evidence" value="ECO:0007669"/>
    <property type="project" value="InterPro"/>
</dbReference>
<keyword evidence="5 7" id="KW-0408">Iron</keyword>
<reference evidence="11" key="2">
    <citation type="submission" date="2020-04" db="EMBL/GenBank/DDBJ databases">
        <authorList>
            <consortium name="NCBI Genome Project"/>
        </authorList>
    </citation>
    <scope>NUCLEOTIDE SEQUENCE</scope>
    <source>
        <strain evidence="11">CBS 781.70</strain>
    </source>
</reference>
<evidence type="ECO:0000313" key="11">
    <source>
        <dbReference type="RefSeq" id="XP_033531006.1"/>
    </source>
</evidence>
<gene>
    <name evidence="9 11" type="ORF">P152DRAFT_461561</name>
</gene>
<dbReference type="GO" id="GO:0004497">
    <property type="term" value="F:monooxygenase activity"/>
    <property type="evidence" value="ECO:0007669"/>
    <property type="project" value="UniProtKB-KW"/>
</dbReference>
<evidence type="ECO:0000313" key="10">
    <source>
        <dbReference type="Proteomes" id="UP000504638"/>
    </source>
</evidence>
<reference evidence="11" key="3">
    <citation type="submission" date="2025-04" db="UniProtKB">
        <authorList>
            <consortium name="RefSeq"/>
        </authorList>
    </citation>
    <scope>IDENTIFICATION</scope>
    <source>
        <strain evidence="11">CBS 781.70</strain>
    </source>
</reference>
<sequence>MIEQILSQLTAGKVLILLGAFLVVRHVTLTAYADYKIRKLGHRAPSRFTFVPFGLNFIYSAIKAAREHKNLELWRDLMLNYGNKNNPYTVESSAGGRRIILTADPDNIKAILATQFGDYGKGEPFHQEWKDFLGDSIFVTDGQLWHNSRQLIRPQFIKDRLSDIHTFETHVQKLIPKFRGRANGASVNVSDLFFKYTLDAATDFLLGKSVDSLEMEENKFANDFAEVQRIQSIITRAGSLNWLIPRKNFYACLGRMEEFLQPIIERTIALSPEELESKGKTEEGYTFLHALANYTKDKKVLRDQLVAVLLAGRDTTACTLMWTIHELSHAPNVVKKLREEILAVVGPTRQPSYEDLKSMRYLQHVINEILRLYPVVPFNVRLALKDTTLPRGGGPDGNEPIGILKDTPIGYSTLLMQRRPDLYPSESSGFPPVNSFVPERWDGWTPKSWTYIPFNGGPRICIGQQFALTEMGYTLTRVFQTYTRVEDRMGGVMPRMRADIVLQPAEDVMVEFFQDKE</sequence>
<keyword evidence="6 8" id="KW-0503">Monooxygenase</keyword>
<evidence type="ECO:0000256" key="7">
    <source>
        <dbReference type="PIRSR" id="PIRSR602401-1"/>
    </source>
</evidence>
<dbReference type="InterPro" id="IPR036396">
    <property type="entry name" value="Cyt_P450_sf"/>
</dbReference>
<comment type="similarity">
    <text evidence="2 8">Belongs to the cytochrome P450 family.</text>
</comment>
<dbReference type="Gene3D" id="1.10.630.10">
    <property type="entry name" value="Cytochrome P450"/>
    <property type="match status" value="1"/>
</dbReference>
<dbReference type="PANTHER" id="PTHR24287:SF5">
    <property type="entry name" value="P450, PUTATIVE (EUROFUNG)-RELATED"/>
    <property type="match status" value="1"/>
</dbReference>
<organism evidence="9">
    <name type="scientific">Eremomyces bilateralis CBS 781.70</name>
    <dbReference type="NCBI Taxonomy" id="1392243"/>
    <lineage>
        <taxon>Eukaryota</taxon>
        <taxon>Fungi</taxon>
        <taxon>Dikarya</taxon>
        <taxon>Ascomycota</taxon>
        <taxon>Pezizomycotina</taxon>
        <taxon>Dothideomycetes</taxon>
        <taxon>Dothideomycetes incertae sedis</taxon>
        <taxon>Eremomycetales</taxon>
        <taxon>Eremomycetaceae</taxon>
        <taxon>Eremomyces</taxon>
    </lineage>
</organism>
<dbReference type="GeneID" id="54420722"/>
<dbReference type="InterPro" id="IPR047146">
    <property type="entry name" value="Cyt_P450_E_CYP52_fungi"/>
</dbReference>
<dbReference type="GO" id="GO:0020037">
    <property type="term" value="F:heme binding"/>
    <property type="evidence" value="ECO:0007669"/>
    <property type="project" value="InterPro"/>
</dbReference>
<dbReference type="GO" id="GO:0005506">
    <property type="term" value="F:iron ion binding"/>
    <property type="evidence" value="ECO:0007669"/>
    <property type="project" value="InterPro"/>
</dbReference>
<dbReference type="CDD" id="cd11063">
    <property type="entry name" value="CYP52"/>
    <property type="match status" value="1"/>
</dbReference>
<dbReference type="RefSeq" id="XP_033531006.1">
    <property type="nucleotide sequence ID" value="XM_033680152.1"/>
</dbReference>
<evidence type="ECO:0000256" key="6">
    <source>
        <dbReference type="ARBA" id="ARBA00023033"/>
    </source>
</evidence>
<evidence type="ECO:0000256" key="8">
    <source>
        <dbReference type="RuleBase" id="RU000461"/>
    </source>
</evidence>
<keyword evidence="10" id="KW-1185">Reference proteome</keyword>
<evidence type="ECO:0000313" key="9">
    <source>
        <dbReference type="EMBL" id="KAF1809375.1"/>
    </source>
</evidence>
<dbReference type="PRINTS" id="PR00463">
    <property type="entry name" value="EP450I"/>
</dbReference>
<protein>
    <submittedName>
        <fullName evidence="9 11">Cytochrome P450</fullName>
    </submittedName>
</protein>
<dbReference type="AlphaFoldDB" id="A0A6G1FU08"/>
<reference evidence="9 11" key="1">
    <citation type="submission" date="2020-01" db="EMBL/GenBank/DDBJ databases">
        <authorList>
            <consortium name="DOE Joint Genome Institute"/>
            <person name="Haridas S."/>
            <person name="Albert R."/>
            <person name="Binder M."/>
            <person name="Bloem J."/>
            <person name="Labutti K."/>
            <person name="Salamov A."/>
            <person name="Andreopoulos B."/>
            <person name="Baker S.E."/>
            <person name="Barry K."/>
            <person name="Bills G."/>
            <person name="Bluhm B.H."/>
            <person name="Cannon C."/>
            <person name="Castanera R."/>
            <person name="Culley D.E."/>
            <person name="Daum C."/>
            <person name="Ezra D."/>
            <person name="Gonzalez J.B."/>
            <person name="Henrissat B."/>
            <person name="Kuo A."/>
            <person name="Liang C."/>
            <person name="Lipzen A."/>
            <person name="Lutzoni F."/>
            <person name="Magnuson J."/>
            <person name="Mondo S."/>
            <person name="Nolan M."/>
            <person name="Ohm R."/>
            <person name="Pangilinan J."/>
            <person name="Park H.-J."/>
            <person name="Ramirez L."/>
            <person name="Alfaro M."/>
            <person name="Sun H."/>
            <person name="Tritt A."/>
            <person name="Yoshinaga Y."/>
            <person name="Zwiers L.-H."/>
            <person name="Turgeon B.G."/>
            <person name="Goodwin S.B."/>
            <person name="Spatafora J.W."/>
            <person name="Crous P.W."/>
            <person name="Grigoriev I.V."/>
        </authorList>
    </citation>
    <scope>NUCLEOTIDE SEQUENCE</scope>
    <source>
        <strain evidence="9 11">CBS 781.70</strain>
    </source>
</reference>
<keyword evidence="3 7" id="KW-0479">Metal-binding</keyword>
<dbReference type="OrthoDB" id="1470350at2759"/>
<evidence type="ECO:0000256" key="5">
    <source>
        <dbReference type="ARBA" id="ARBA00023004"/>
    </source>
</evidence>
<name>A0A6G1FU08_9PEZI</name>
<accession>A0A6G1FU08</accession>
<feature type="binding site" description="axial binding residue" evidence="7">
    <location>
        <position position="461"/>
    </location>
    <ligand>
        <name>heme</name>
        <dbReference type="ChEBI" id="CHEBI:30413"/>
    </ligand>
    <ligandPart>
        <name>Fe</name>
        <dbReference type="ChEBI" id="CHEBI:18248"/>
    </ligandPart>
</feature>
<keyword evidence="4 8" id="KW-0560">Oxidoreductase</keyword>
<keyword evidence="7 8" id="KW-0349">Heme</keyword>
<comment type="cofactor">
    <cofactor evidence="1 7">
        <name>heme</name>
        <dbReference type="ChEBI" id="CHEBI:30413"/>
    </cofactor>
</comment>
<dbReference type="InterPro" id="IPR017972">
    <property type="entry name" value="Cyt_P450_CS"/>
</dbReference>
<evidence type="ECO:0000256" key="1">
    <source>
        <dbReference type="ARBA" id="ARBA00001971"/>
    </source>
</evidence>